<dbReference type="SUPFAM" id="SSF52172">
    <property type="entry name" value="CheY-like"/>
    <property type="match status" value="1"/>
</dbReference>
<dbReference type="SMART" id="SM00850">
    <property type="entry name" value="LytTR"/>
    <property type="match status" value="1"/>
</dbReference>
<accession>A0A4V3C543</accession>
<organism evidence="4 5">
    <name type="scientific">Sediminibacterium goheungense</name>
    <dbReference type="NCBI Taxonomy" id="1086393"/>
    <lineage>
        <taxon>Bacteria</taxon>
        <taxon>Pseudomonadati</taxon>
        <taxon>Bacteroidota</taxon>
        <taxon>Chitinophagia</taxon>
        <taxon>Chitinophagales</taxon>
        <taxon>Chitinophagaceae</taxon>
        <taxon>Sediminibacterium</taxon>
    </lineage>
</organism>
<keyword evidence="5" id="KW-1185">Reference proteome</keyword>
<dbReference type="PANTHER" id="PTHR37299:SF1">
    <property type="entry name" value="STAGE 0 SPORULATION PROTEIN A HOMOLOG"/>
    <property type="match status" value="1"/>
</dbReference>
<sequence>MSTKITCLIIEDEPPAMQLLEDYIRKLPMLELKGKFYDALEALEYLKKNAVDVIFLDINLPALSGLEMAALIPKEQKIIFTTAYAEYALDSFSFHVVDYLLKPVSFKRFLQAIQKLQTYISSPVVKEAPVQKQDQLLFLKTGRTVIKIQFSDIVYIEAHKEYLCIHTTQQKHLVYKRMKEMAASLPGSFVRIHNSYIINLQYAKKMSQQMVEIGGRELPVSAGYKDIFQQHIQQHMM</sequence>
<proteinExistence type="predicted"/>
<dbReference type="PROSITE" id="PS50110">
    <property type="entry name" value="RESPONSE_REGULATORY"/>
    <property type="match status" value="1"/>
</dbReference>
<evidence type="ECO:0000313" key="4">
    <source>
        <dbReference type="EMBL" id="TDO28388.1"/>
    </source>
</evidence>
<dbReference type="PROSITE" id="PS50930">
    <property type="entry name" value="HTH_LYTTR"/>
    <property type="match status" value="1"/>
</dbReference>
<evidence type="ECO:0000259" key="3">
    <source>
        <dbReference type="PROSITE" id="PS50930"/>
    </source>
</evidence>
<dbReference type="OrthoDB" id="9787344at2"/>
<dbReference type="GO" id="GO:0000156">
    <property type="term" value="F:phosphorelay response regulator activity"/>
    <property type="evidence" value="ECO:0007669"/>
    <property type="project" value="InterPro"/>
</dbReference>
<feature type="domain" description="HTH LytTR-type" evidence="3">
    <location>
        <begin position="137"/>
        <end position="234"/>
    </location>
</feature>
<protein>
    <submittedName>
        <fullName evidence="4">LytTR family two component transcriptional regulator</fullName>
    </submittedName>
</protein>
<comment type="caution">
    <text evidence="4">The sequence shown here is derived from an EMBL/GenBank/DDBJ whole genome shotgun (WGS) entry which is preliminary data.</text>
</comment>
<feature type="domain" description="Response regulatory" evidence="2">
    <location>
        <begin position="6"/>
        <end position="117"/>
    </location>
</feature>
<reference evidence="4 5" key="1">
    <citation type="submission" date="2019-03" db="EMBL/GenBank/DDBJ databases">
        <title>Genomic Encyclopedia of Archaeal and Bacterial Type Strains, Phase II (KMG-II): from individual species to whole genera.</title>
        <authorList>
            <person name="Goeker M."/>
        </authorList>
    </citation>
    <scope>NUCLEOTIDE SEQUENCE [LARGE SCALE GENOMIC DNA]</scope>
    <source>
        <strain evidence="4 5">DSM 28323</strain>
    </source>
</reference>
<feature type="modified residue" description="4-aspartylphosphate" evidence="1">
    <location>
        <position position="57"/>
    </location>
</feature>
<dbReference type="GO" id="GO:0003677">
    <property type="term" value="F:DNA binding"/>
    <property type="evidence" value="ECO:0007669"/>
    <property type="project" value="InterPro"/>
</dbReference>
<gene>
    <name evidence="4" type="ORF">BC659_0453</name>
</gene>
<dbReference type="InterPro" id="IPR046947">
    <property type="entry name" value="LytR-like"/>
</dbReference>
<keyword evidence="1" id="KW-0597">Phosphoprotein</keyword>
<dbReference type="Gene3D" id="2.40.50.1020">
    <property type="entry name" value="LytTr DNA-binding domain"/>
    <property type="match status" value="1"/>
</dbReference>
<evidence type="ECO:0000259" key="2">
    <source>
        <dbReference type="PROSITE" id="PS50110"/>
    </source>
</evidence>
<dbReference type="Pfam" id="PF04397">
    <property type="entry name" value="LytTR"/>
    <property type="match status" value="1"/>
</dbReference>
<dbReference type="PANTHER" id="PTHR37299">
    <property type="entry name" value="TRANSCRIPTIONAL REGULATOR-RELATED"/>
    <property type="match status" value="1"/>
</dbReference>
<dbReference type="Proteomes" id="UP000295741">
    <property type="component" value="Unassembled WGS sequence"/>
</dbReference>
<dbReference type="InterPro" id="IPR011006">
    <property type="entry name" value="CheY-like_superfamily"/>
</dbReference>
<dbReference type="Gene3D" id="3.40.50.2300">
    <property type="match status" value="1"/>
</dbReference>
<name>A0A4V3C543_9BACT</name>
<dbReference type="Pfam" id="PF00072">
    <property type="entry name" value="Response_reg"/>
    <property type="match status" value="1"/>
</dbReference>
<dbReference type="RefSeq" id="WP_133472935.1">
    <property type="nucleotide sequence ID" value="NZ_SNWP01000010.1"/>
</dbReference>
<dbReference type="AlphaFoldDB" id="A0A4V3C543"/>
<dbReference type="EMBL" id="SNWP01000010">
    <property type="protein sequence ID" value="TDO28388.1"/>
    <property type="molecule type" value="Genomic_DNA"/>
</dbReference>
<dbReference type="InterPro" id="IPR007492">
    <property type="entry name" value="LytTR_DNA-bd_dom"/>
</dbReference>
<dbReference type="InterPro" id="IPR001789">
    <property type="entry name" value="Sig_transdc_resp-reg_receiver"/>
</dbReference>
<evidence type="ECO:0000313" key="5">
    <source>
        <dbReference type="Proteomes" id="UP000295741"/>
    </source>
</evidence>
<dbReference type="SMART" id="SM00448">
    <property type="entry name" value="REC"/>
    <property type="match status" value="1"/>
</dbReference>
<evidence type="ECO:0000256" key="1">
    <source>
        <dbReference type="PROSITE-ProRule" id="PRU00169"/>
    </source>
</evidence>